<evidence type="ECO:0000313" key="2">
    <source>
        <dbReference type="Proteomes" id="UP001487296"/>
    </source>
</evidence>
<name>A0ABV1FMY2_9BACT</name>
<organism evidence="1 2">
    <name type="scientific">Hallella faecis</name>
    <dbReference type="NCBI Taxonomy" id="2841596"/>
    <lineage>
        <taxon>Bacteria</taxon>
        <taxon>Pseudomonadati</taxon>
        <taxon>Bacteroidota</taxon>
        <taxon>Bacteroidia</taxon>
        <taxon>Bacteroidales</taxon>
        <taxon>Prevotellaceae</taxon>
        <taxon>Hallella</taxon>
    </lineage>
</organism>
<dbReference type="EMBL" id="JBBNFP010000003">
    <property type="protein sequence ID" value="MEQ2485733.1"/>
    <property type="molecule type" value="Genomic_DNA"/>
</dbReference>
<accession>A0ABV1FMY2</accession>
<dbReference type="RefSeq" id="WP_215758731.1">
    <property type="nucleotide sequence ID" value="NZ_JAHKBE010000002.1"/>
</dbReference>
<evidence type="ECO:0008006" key="3">
    <source>
        <dbReference type="Google" id="ProtNLM"/>
    </source>
</evidence>
<dbReference type="PROSITE" id="PS51257">
    <property type="entry name" value="PROKAR_LIPOPROTEIN"/>
    <property type="match status" value="1"/>
</dbReference>
<proteinExistence type="predicted"/>
<sequence length="321" mass="37164">MRKTTILFLWLWATLLLFSACSHKSGKRPSVRAVYYWATQFDIDSAKRNFLTRHDISRMYVRYFDVVADRSGQPMPNATLRFLTLPPNDVEIVPTVFVMPECLRGDNRLLAQRIVARVKQMNATNDVEGVKEMQIDCDWTASTRHAYNLFMAEMLRLCHSHNMRLSSTIRLHQLSQAPPPADRGVLMMYNTGDVANPDCHKPILNMRDAAPYLSRLNDYKLPLSTAYPVFAWRVLFRGRQFVGILHSDDDYPQLPTDSVCLRQPTMDDIREAVRAVEKRRSDANDEIIVFDLSNNNLKRFNTNNYEEIYHRGRSAGRSSNR</sequence>
<reference evidence="1 2" key="1">
    <citation type="submission" date="2024-04" db="EMBL/GenBank/DDBJ databases">
        <title>Human intestinal bacterial collection.</title>
        <authorList>
            <person name="Pauvert C."/>
            <person name="Hitch T.C.A."/>
            <person name="Clavel T."/>
        </authorList>
    </citation>
    <scope>NUCLEOTIDE SEQUENCE [LARGE SCALE GENOMIC DNA]</scope>
    <source>
        <strain evidence="1 2">CLA-AA-H145</strain>
    </source>
</reference>
<protein>
    <recommendedName>
        <fullName evidence="3">Lipoprotein</fullName>
    </recommendedName>
</protein>
<comment type="caution">
    <text evidence="1">The sequence shown here is derived from an EMBL/GenBank/DDBJ whole genome shotgun (WGS) entry which is preliminary data.</text>
</comment>
<evidence type="ECO:0000313" key="1">
    <source>
        <dbReference type="EMBL" id="MEQ2485733.1"/>
    </source>
</evidence>
<gene>
    <name evidence="1" type="ORF">AAAT34_01535</name>
</gene>
<dbReference type="Proteomes" id="UP001487296">
    <property type="component" value="Unassembled WGS sequence"/>
</dbReference>
<keyword evidence="2" id="KW-1185">Reference proteome</keyword>